<dbReference type="InterPro" id="IPR027897">
    <property type="entry name" value="DUF4559"/>
</dbReference>
<protein>
    <submittedName>
        <fullName evidence="1">Uncharacterized protein</fullName>
    </submittedName>
</protein>
<dbReference type="Pfam" id="PF15112">
    <property type="entry name" value="DUF4559"/>
    <property type="match status" value="1"/>
</dbReference>
<comment type="caution">
    <text evidence="1">The sequence shown here is derived from an EMBL/GenBank/DDBJ whole genome shotgun (WGS) entry which is preliminary data.</text>
</comment>
<dbReference type="AlphaFoldDB" id="A0AAD9J9U4"/>
<dbReference type="PANTHER" id="PTHR35083:SF1">
    <property type="entry name" value="RGD1565685 PROTEIN"/>
    <property type="match status" value="1"/>
</dbReference>
<name>A0AAD9J9U4_RIDPI</name>
<evidence type="ECO:0000313" key="2">
    <source>
        <dbReference type="Proteomes" id="UP001209878"/>
    </source>
</evidence>
<gene>
    <name evidence="1" type="ORF">NP493_3042g00004</name>
</gene>
<sequence length="364" mass="41490">MGGYFSRRRNAARAVARFRHPDYVRWIKAGQALKCCGEGLIDFCTDIIVRFHRSLVVQHGLAECPFPGNIKKVTKDGRSWKVNCACGVCDVWLRSIESQLATGQFSWKNSNVQEWPIHPWQLAKIFMGPGKDPGSYDPADTDTAGFLQLILNCGLFAGKLDGNKVQLVRTDRNNIMHSENLKVKSTDLTTYLDHMIDLLREPALQNFASAQSAIVEINKIRTMSLDVNLTEVRQLETSMWKEMIADQQATNKKDILKIVTSCKDLQNQLGSAYTKLKTDVDNLIVQVEDVTRKVDDVREDVTRKVDDVREDVTRKVDDVREEVTRKVDDVREDVTRKVDDVREDVTRKVDDVRGKKSSQGKWMM</sequence>
<evidence type="ECO:0000313" key="1">
    <source>
        <dbReference type="EMBL" id="KAK2149163.1"/>
    </source>
</evidence>
<keyword evidence="2" id="KW-1185">Reference proteome</keyword>
<dbReference type="Gene3D" id="1.20.120.20">
    <property type="entry name" value="Apolipoprotein"/>
    <property type="match status" value="1"/>
</dbReference>
<dbReference type="SUPFAM" id="SSF58113">
    <property type="entry name" value="Apolipoprotein A-I"/>
    <property type="match status" value="1"/>
</dbReference>
<proteinExistence type="predicted"/>
<dbReference type="Proteomes" id="UP001209878">
    <property type="component" value="Unassembled WGS sequence"/>
</dbReference>
<organism evidence="1 2">
    <name type="scientific">Ridgeia piscesae</name>
    <name type="common">Tubeworm</name>
    <dbReference type="NCBI Taxonomy" id="27915"/>
    <lineage>
        <taxon>Eukaryota</taxon>
        <taxon>Metazoa</taxon>
        <taxon>Spiralia</taxon>
        <taxon>Lophotrochozoa</taxon>
        <taxon>Annelida</taxon>
        <taxon>Polychaeta</taxon>
        <taxon>Sedentaria</taxon>
        <taxon>Canalipalpata</taxon>
        <taxon>Sabellida</taxon>
        <taxon>Siboglinidae</taxon>
        <taxon>Ridgeia</taxon>
    </lineage>
</organism>
<accession>A0AAD9J9U4</accession>
<reference evidence="1" key="1">
    <citation type="journal article" date="2023" name="Mol. Biol. Evol.">
        <title>Third-Generation Sequencing Reveals the Adaptive Role of the Epigenome in Three Deep-Sea Polychaetes.</title>
        <authorList>
            <person name="Perez M."/>
            <person name="Aroh O."/>
            <person name="Sun Y."/>
            <person name="Lan Y."/>
            <person name="Juniper S.K."/>
            <person name="Young C.R."/>
            <person name="Angers B."/>
            <person name="Qian P.Y."/>
        </authorList>
    </citation>
    <scope>NUCLEOTIDE SEQUENCE</scope>
    <source>
        <strain evidence="1">R07B-5</strain>
    </source>
</reference>
<dbReference type="EMBL" id="JAODUO010003031">
    <property type="protein sequence ID" value="KAK2149163.1"/>
    <property type="molecule type" value="Genomic_DNA"/>
</dbReference>
<dbReference type="PANTHER" id="PTHR35083">
    <property type="entry name" value="RGD1565685 PROTEIN"/>
    <property type="match status" value="1"/>
</dbReference>